<comment type="caution">
    <text evidence="2">The sequence shown here is derived from an EMBL/GenBank/DDBJ whole genome shotgun (WGS) entry which is preliminary data.</text>
</comment>
<protein>
    <submittedName>
        <fullName evidence="2">Uncharacterized protein</fullName>
    </submittedName>
</protein>
<feature type="compositionally biased region" description="Basic and acidic residues" evidence="1">
    <location>
        <begin position="10"/>
        <end position="32"/>
    </location>
</feature>
<dbReference type="AlphaFoldDB" id="A0A267G6I6"/>
<evidence type="ECO:0000313" key="3">
    <source>
        <dbReference type="Proteomes" id="UP000215902"/>
    </source>
</evidence>
<reference evidence="2 3" key="1">
    <citation type="submission" date="2017-06" db="EMBL/GenBank/DDBJ databases">
        <title>A platform for efficient transgenesis in Macrostomum lignano, a flatworm model organism for stem cell research.</title>
        <authorList>
            <person name="Berezikov E."/>
        </authorList>
    </citation>
    <scope>NUCLEOTIDE SEQUENCE [LARGE SCALE GENOMIC DNA]</scope>
    <source>
        <strain evidence="2">DV1</strain>
        <tissue evidence="2">Whole organism</tissue>
    </source>
</reference>
<evidence type="ECO:0000256" key="1">
    <source>
        <dbReference type="SAM" id="MobiDB-lite"/>
    </source>
</evidence>
<proteinExistence type="predicted"/>
<feature type="region of interest" description="Disordered" evidence="1">
    <location>
        <begin position="1"/>
        <end position="44"/>
    </location>
</feature>
<sequence length="89" mass="9785">MAFAAKRRCKATEMKNSKDMNKAVFESPHDATLDQPAGSSDREKIIATSVEDTKSETSKMETLENVCCCIHICLACLECGLDIANLFKP</sequence>
<accession>A0A267G6I6</accession>
<evidence type="ECO:0000313" key="2">
    <source>
        <dbReference type="EMBL" id="PAA80984.1"/>
    </source>
</evidence>
<dbReference type="EMBL" id="NIVC01000555">
    <property type="protein sequence ID" value="PAA80984.1"/>
    <property type="molecule type" value="Genomic_DNA"/>
</dbReference>
<name>A0A267G6I6_9PLAT</name>
<keyword evidence="3" id="KW-1185">Reference proteome</keyword>
<gene>
    <name evidence="2" type="ORF">BOX15_Mlig015917g1</name>
</gene>
<organism evidence="2 3">
    <name type="scientific">Macrostomum lignano</name>
    <dbReference type="NCBI Taxonomy" id="282301"/>
    <lineage>
        <taxon>Eukaryota</taxon>
        <taxon>Metazoa</taxon>
        <taxon>Spiralia</taxon>
        <taxon>Lophotrochozoa</taxon>
        <taxon>Platyhelminthes</taxon>
        <taxon>Rhabditophora</taxon>
        <taxon>Macrostomorpha</taxon>
        <taxon>Macrostomida</taxon>
        <taxon>Macrostomidae</taxon>
        <taxon>Macrostomum</taxon>
    </lineage>
</organism>
<dbReference type="Proteomes" id="UP000215902">
    <property type="component" value="Unassembled WGS sequence"/>
</dbReference>